<reference evidence="3" key="2">
    <citation type="submission" date="2023-06" db="EMBL/GenBank/DDBJ databases">
        <authorList>
            <consortium name="Lawrence Berkeley National Laboratory"/>
            <person name="Mondo S.J."/>
            <person name="Hensen N."/>
            <person name="Bonometti L."/>
            <person name="Westerberg I."/>
            <person name="Brannstrom I.O."/>
            <person name="Guillou S."/>
            <person name="Cros-Aarteil S."/>
            <person name="Calhoun S."/>
            <person name="Haridas S."/>
            <person name="Kuo A."/>
            <person name="Pangilinan J."/>
            <person name="Riley R."/>
            <person name="Labutti K."/>
            <person name="Andreopoulos B."/>
            <person name="Lipzen A."/>
            <person name="Chen C."/>
            <person name="Yanf M."/>
            <person name="Daum C."/>
            <person name="Ng V."/>
            <person name="Clum A."/>
            <person name="Steindorff A."/>
            <person name="Ohm R."/>
            <person name="Martin F."/>
            <person name="Silar P."/>
            <person name="Natvig D."/>
            <person name="Lalanne C."/>
            <person name="Gautier V."/>
            <person name="Ament-Velasquez S.L."/>
            <person name="Kruys A."/>
            <person name="Hutchinson M.I."/>
            <person name="Powell A.J."/>
            <person name="Barry K."/>
            <person name="Miller A.N."/>
            <person name="Grigoriev I.V."/>
            <person name="Debuchy R."/>
            <person name="Gladieux P."/>
            <person name="Thoren M.H."/>
            <person name="Johannesson H."/>
        </authorList>
    </citation>
    <scope>NUCLEOTIDE SEQUENCE</scope>
    <source>
        <strain evidence="3">CBS 626.80</strain>
    </source>
</reference>
<feature type="chain" id="PRO_5043005322" evidence="2">
    <location>
        <begin position="24"/>
        <end position="365"/>
    </location>
</feature>
<feature type="region of interest" description="Disordered" evidence="1">
    <location>
        <begin position="154"/>
        <end position="263"/>
    </location>
</feature>
<dbReference type="EMBL" id="MU859174">
    <property type="protein sequence ID" value="KAK3950543.1"/>
    <property type="molecule type" value="Genomic_DNA"/>
</dbReference>
<dbReference type="AlphaFoldDB" id="A0AAN6NUR0"/>
<reference evidence="3" key="1">
    <citation type="journal article" date="2023" name="Mol. Phylogenet. Evol.">
        <title>Genome-scale phylogeny and comparative genomics of the fungal order Sordariales.</title>
        <authorList>
            <person name="Hensen N."/>
            <person name="Bonometti L."/>
            <person name="Westerberg I."/>
            <person name="Brannstrom I.O."/>
            <person name="Guillou S."/>
            <person name="Cros-Aarteil S."/>
            <person name="Calhoun S."/>
            <person name="Haridas S."/>
            <person name="Kuo A."/>
            <person name="Mondo S."/>
            <person name="Pangilinan J."/>
            <person name="Riley R."/>
            <person name="LaButti K."/>
            <person name="Andreopoulos B."/>
            <person name="Lipzen A."/>
            <person name="Chen C."/>
            <person name="Yan M."/>
            <person name="Daum C."/>
            <person name="Ng V."/>
            <person name="Clum A."/>
            <person name="Steindorff A."/>
            <person name="Ohm R.A."/>
            <person name="Martin F."/>
            <person name="Silar P."/>
            <person name="Natvig D.O."/>
            <person name="Lalanne C."/>
            <person name="Gautier V."/>
            <person name="Ament-Velasquez S.L."/>
            <person name="Kruys A."/>
            <person name="Hutchinson M.I."/>
            <person name="Powell A.J."/>
            <person name="Barry K."/>
            <person name="Miller A.N."/>
            <person name="Grigoriev I.V."/>
            <person name="Debuchy R."/>
            <person name="Gladieux P."/>
            <person name="Hiltunen Thoren M."/>
            <person name="Johannesson H."/>
        </authorList>
    </citation>
    <scope>NUCLEOTIDE SEQUENCE</scope>
    <source>
        <strain evidence="3">CBS 626.80</strain>
    </source>
</reference>
<evidence type="ECO:0000256" key="1">
    <source>
        <dbReference type="SAM" id="MobiDB-lite"/>
    </source>
</evidence>
<evidence type="ECO:0000313" key="3">
    <source>
        <dbReference type="EMBL" id="KAK3950543.1"/>
    </source>
</evidence>
<sequence length="365" mass="38507">MRGQLLAGLTAVLGLLLPRPVVGSEFRALTHHPIPVPGYLGPVAIGNHTLRAPLDPDGSDPFLGSRFLLANHTVIPEHCTTHCETTTDYAKEHPVADGSYASCNFVIAYLVSNNGAFEGIQCALYTHEYALPSFTPDDGNTVGYAYVRDPSLGTTPTGSPTLHAPTLRSSTSNTASVTQTTAITSASGSTTSATSSTSGKWSTSGTSSSTRTPTSASTSNTSTSTSSTSSKGRGSVTKSTTSCSKSSTSVSTQTPSVVTSTSTTSTVTKTAPVATTTTLPCPFSSTTTATTFSTTIRGVTSASTTPVTSSRTSCSTKRVPTTTHNEYSYFDNHTFMDYQYSPYHKENLVYYKEYSKINSYSFRYN</sequence>
<gene>
    <name evidence="3" type="ORF">QBC32DRAFT_407117</name>
</gene>
<evidence type="ECO:0000256" key="2">
    <source>
        <dbReference type="SAM" id="SignalP"/>
    </source>
</evidence>
<feature type="compositionally biased region" description="Low complexity" evidence="1">
    <location>
        <begin position="178"/>
        <end position="263"/>
    </location>
</feature>
<evidence type="ECO:0000313" key="4">
    <source>
        <dbReference type="Proteomes" id="UP001303222"/>
    </source>
</evidence>
<dbReference type="PANTHER" id="PTHR36578:SF1">
    <property type="entry name" value="APPLE DOMAIN-CONTAINING PROTEIN"/>
    <property type="match status" value="1"/>
</dbReference>
<keyword evidence="4" id="KW-1185">Reference proteome</keyword>
<dbReference type="PANTHER" id="PTHR36578">
    <property type="entry name" value="CHROMOSOME 15, WHOLE GENOME SHOTGUN SEQUENCE"/>
    <property type="match status" value="1"/>
</dbReference>
<feature type="compositionally biased region" description="Polar residues" evidence="1">
    <location>
        <begin position="167"/>
        <end position="177"/>
    </location>
</feature>
<proteinExistence type="predicted"/>
<keyword evidence="2" id="KW-0732">Signal</keyword>
<comment type="caution">
    <text evidence="3">The sequence shown here is derived from an EMBL/GenBank/DDBJ whole genome shotgun (WGS) entry which is preliminary data.</text>
</comment>
<protein>
    <submittedName>
        <fullName evidence="3">Uncharacterized protein</fullName>
    </submittedName>
</protein>
<feature type="signal peptide" evidence="2">
    <location>
        <begin position="1"/>
        <end position="23"/>
    </location>
</feature>
<dbReference type="Proteomes" id="UP001303222">
    <property type="component" value="Unassembled WGS sequence"/>
</dbReference>
<name>A0AAN6NUR0_9PEZI</name>
<accession>A0AAN6NUR0</accession>
<organism evidence="3 4">
    <name type="scientific">Pseudoneurospora amorphoporcata</name>
    <dbReference type="NCBI Taxonomy" id="241081"/>
    <lineage>
        <taxon>Eukaryota</taxon>
        <taxon>Fungi</taxon>
        <taxon>Dikarya</taxon>
        <taxon>Ascomycota</taxon>
        <taxon>Pezizomycotina</taxon>
        <taxon>Sordariomycetes</taxon>
        <taxon>Sordariomycetidae</taxon>
        <taxon>Sordariales</taxon>
        <taxon>Sordariaceae</taxon>
        <taxon>Pseudoneurospora</taxon>
    </lineage>
</organism>